<dbReference type="Proteomes" id="UP000183508">
    <property type="component" value="Unassembled WGS sequence"/>
</dbReference>
<keyword evidence="2" id="KW-0285">Flavoprotein</keyword>
<keyword evidence="4" id="KW-0560">Oxidoreductase</keyword>
<dbReference type="OrthoDB" id="9801699at2"/>
<dbReference type="AlphaFoldDB" id="A0A1I7GIK3"/>
<feature type="domain" description="FAD dependent oxidoreductase" evidence="6">
    <location>
        <begin position="3"/>
        <end position="394"/>
    </location>
</feature>
<proteinExistence type="inferred from homology"/>
<keyword evidence="3" id="KW-0274">FAD</keyword>
<dbReference type="PANTHER" id="PTHR43104:SF2">
    <property type="entry name" value="L-2-HYDROXYGLUTARATE DEHYDROGENASE, MITOCHONDRIAL"/>
    <property type="match status" value="1"/>
</dbReference>
<name>A0A1I7GIK3_9BACL</name>
<reference evidence="8" key="1">
    <citation type="submission" date="2016-10" db="EMBL/GenBank/DDBJ databases">
        <authorList>
            <person name="Varghese N."/>
        </authorList>
    </citation>
    <scope>NUCLEOTIDE SEQUENCE [LARGE SCALE GENOMIC DNA]</scope>
    <source>
        <strain evidence="8">DSM 17980</strain>
    </source>
</reference>
<evidence type="ECO:0000256" key="3">
    <source>
        <dbReference type="ARBA" id="ARBA00022827"/>
    </source>
</evidence>
<organism evidence="7 8">
    <name type="scientific">Alicyclobacillus macrosporangiidus</name>
    <dbReference type="NCBI Taxonomy" id="392015"/>
    <lineage>
        <taxon>Bacteria</taxon>
        <taxon>Bacillati</taxon>
        <taxon>Bacillota</taxon>
        <taxon>Bacilli</taxon>
        <taxon>Bacillales</taxon>
        <taxon>Alicyclobacillaceae</taxon>
        <taxon>Alicyclobacillus</taxon>
    </lineage>
</organism>
<evidence type="ECO:0000313" key="7">
    <source>
        <dbReference type="EMBL" id="SFU48273.1"/>
    </source>
</evidence>
<dbReference type="Pfam" id="PF01266">
    <property type="entry name" value="DAO"/>
    <property type="match status" value="1"/>
</dbReference>
<dbReference type="RefSeq" id="WP_074949646.1">
    <property type="nucleotide sequence ID" value="NZ_FPBV01000002.1"/>
</dbReference>
<keyword evidence="8" id="KW-1185">Reference proteome</keyword>
<accession>A0A1I7GIK3</accession>
<evidence type="ECO:0000259" key="6">
    <source>
        <dbReference type="Pfam" id="PF01266"/>
    </source>
</evidence>
<evidence type="ECO:0000256" key="2">
    <source>
        <dbReference type="ARBA" id="ARBA00022630"/>
    </source>
</evidence>
<dbReference type="PANTHER" id="PTHR43104">
    <property type="entry name" value="L-2-HYDROXYGLUTARATE DEHYDROGENASE, MITOCHONDRIAL"/>
    <property type="match status" value="1"/>
</dbReference>
<dbReference type="STRING" id="392015.SAMN05421543_102228"/>
<gene>
    <name evidence="7" type="ORF">SAMN05421543_102228</name>
</gene>
<dbReference type="Gene3D" id="3.30.9.10">
    <property type="entry name" value="D-Amino Acid Oxidase, subunit A, domain 2"/>
    <property type="match status" value="1"/>
</dbReference>
<evidence type="ECO:0000256" key="1">
    <source>
        <dbReference type="ARBA" id="ARBA00001974"/>
    </source>
</evidence>
<evidence type="ECO:0000313" key="8">
    <source>
        <dbReference type="Proteomes" id="UP000183508"/>
    </source>
</evidence>
<evidence type="ECO:0000256" key="5">
    <source>
        <dbReference type="ARBA" id="ARBA00037941"/>
    </source>
</evidence>
<dbReference type="SUPFAM" id="SSF51905">
    <property type="entry name" value="FAD/NAD(P)-binding domain"/>
    <property type="match status" value="1"/>
</dbReference>
<comment type="cofactor">
    <cofactor evidence="1">
        <name>FAD</name>
        <dbReference type="ChEBI" id="CHEBI:57692"/>
    </cofactor>
</comment>
<dbReference type="Gene3D" id="3.50.50.60">
    <property type="entry name" value="FAD/NAD(P)-binding domain"/>
    <property type="match status" value="1"/>
</dbReference>
<protein>
    <submittedName>
        <fullName evidence="7">L-2-hydroxyglutarate oxidase</fullName>
    </submittedName>
</protein>
<dbReference type="InterPro" id="IPR006076">
    <property type="entry name" value="FAD-dep_OxRdtase"/>
</dbReference>
<dbReference type="NCBIfam" id="NF008726">
    <property type="entry name" value="PRK11728.1"/>
    <property type="match status" value="1"/>
</dbReference>
<evidence type="ECO:0000256" key="4">
    <source>
        <dbReference type="ARBA" id="ARBA00023002"/>
    </source>
</evidence>
<dbReference type="EMBL" id="FPBV01000002">
    <property type="protein sequence ID" value="SFU48273.1"/>
    <property type="molecule type" value="Genomic_DNA"/>
</dbReference>
<dbReference type="InterPro" id="IPR036188">
    <property type="entry name" value="FAD/NAD-bd_sf"/>
</dbReference>
<comment type="similarity">
    <text evidence="5">Belongs to the L2HGDH family.</text>
</comment>
<sequence length="406" mass="45091">MYDVVIVGGGIVGLATAHAWIQREPRQRVAVVEKEPRVGEHQTGHNSGVIHSGIYYKPGSLKARLAREGNRRMVAFCRKHGIAHEVCGKVIVAADESERAGLLRLYQRGLDNGLQIRLIGQDELRELEPHVRGVAAIHVPMTGIVNYRQVCEALADDIRQAGGEIWLGQEVVGLVERGDGVVVQTRGDRGQTAEYHARLVVNCGGLFSDRIARLGGVDTGVRIVPFRGEYYELSEERRHLVRNLIYPVPDPNFPFLGVHFTRMIDGRVDVGPNAVLAFRREGYTKWDVNVRDLGESLTFPGFRRLARKYWRQGVAEMIRSYSKRAFVRNVQRLMPEITEDDLRPAPAGVRAQALTRDGQLVDDFAVIRQGRVVHVCNAPSPAATASLCIGEYIASEYVAPAVSHAI</sequence>
<dbReference type="GO" id="GO:0047545">
    <property type="term" value="F:(S)-2-hydroxyglutarate dehydrogenase activity"/>
    <property type="evidence" value="ECO:0007669"/>
    <property type="project" value="TreeGrafter"/>
</dbReference>
<dbReference type="GO" id="GO:0005737">
    <property type="term" value="C:cytoplasm"/>
    <property type="evidence" value="ECO:0007669"/>
    <property type="project" value="TreeGrafter"/>
</dbReference>